<keyword evidence="3" id="KW-1185">Reference proteome</keyword>
<reference evidence="3" key="1">
    <citation type="journal article" date="2014" name="Proc. Natl. Acad. Sci. U.S.A.">
        <title>Extensive sampling of basidiomycete genomes demonstrates inadequacy of the white-rot/brown-rot paradigm for wood decay fungi.</title>
        <authorList>
            <person name="Riley R."/>
            <person name="Salamov A.A."/>
            <person name="Brown D.W."/>
            <person name="Nagy L.G."/>
            <person name="Floudas D."/>
            <person name="Held B.W."/>
            <person name="Levasseur A."/>
            <person name="Lombard V."/>
            <person name="Morin E."/>
            <person name="Otillar R."/>
            <person name="Lindquist E.A."/>
            <person name="Sun H."/>
            <person name="LaButti K.M."/>
            <person name="Schmutz J."/>
            <person name="Jabbour D."/>
            <person name="Luo H."/>
            <person name="Baker S.E."/>
            <person name="Pisabarro A.G."/>
            <person name="Walton J.D."/>
            <person name="Blanchette R.A."/>
            <person name="Henrissat B."/>
            <person name="Martin F."/>
            <person name="Cullen D."/>
            <person name="Hibbett D.S."/>
            <person name="Grigoriev I.V."/>
        </authorList>
    </citation>
    <scope>NUCLEOTIDE SEQUENCE [LARGE SCALE GENOMIC DNA]</scope>
    <source>
        <strain evidence="3">CBS 339.88</strain>
    </source>
</reference>
<feature type="transmembrane region" description="Helical" evidence="1">
    <location>
        <begin position="51"/>
        <end position="70"/>
    </location>
</feature>
<proteinExistence type="predicted"/>
<sequence>MDRCLDQIVPKFLRIGSDITWDSPPSDWPVRLWALAIYFTLEEAGMGKYSIFKYFSVCLIVRWVLGMLLVHEDNKMGMIDVDVR</sequence>
<evidence type="ECO:0000256" key="1">
    <source>
        <dbReference type="SAM" id="Phobius"/>
    </source>
</evidence>
<keyword evidence="1" id="KW-0472">Membrane</keyword>
<dbReference type="AlphaFoldDB" id="A0A067TLP4"/>
<evidence type="ECO:0000313" key="2">
    <source>
        <dbReference type="EMBL" id="KDR83262.1"/>
    </source>
</evidence>
<evidence type="ECO:0000313" key="3">
    <source>
        <dbReference type="Proteomes" id="UP000027222"/>
    </source>
</evidence>
<dbReference type="HOGENOM" id="CLU_2527618_0_0_1"/>
<keyword evidence="1" id="KW-1133">Transmembrane helix</keyword>
<gene>
    <name evidence="2" type="ORF">GALMADRAFT_134745</name>
</gene>
<protein>
    <submittedName>
        <fullName evidence="2">Uncharacterized protein</fullName>
    </submittedName>
</protein>
<keyword evidence="1" id="KW-0812">Transmembrane</keyword>
<organism evidence="2 3">
    <name type="scientific">Galerina marginata (strain CBS 339.88)</name>
    <dbReference type="NCBI Taxonomy" id="685588"/>
    <lineage>
        <taxon>Eukaryota</taxon>
        <taxon>Fungi</taxon>
        <taxon>Dikarya</taxon>
        <taxon>Basidiomycota</taxon>
        <taxon>Agaricomycotina</taxon>
        <taxon>Agaricomycetes</taxon>
        <taxon>Agaricomycetidae</taxon>
        <taxon>Agaricales</taxon>
        <taxon>Agaricineae</taxon>
        <taxon>Strophariaceae</taxon>
        <taxon>Galerina</taxon>
    </lineage>
</organism>
<accession>A0A067TLP4</accession>
<dbReference type="EMBL" id="KL142369">
    <property type="protein sequence ID" value="KDR83262.1"/>
    <property type="molecule type" value="Genomic_DNA"/>
</dbReference>
<dbReference type="Proteomes" id="UP000027222">
    <property type="component" value="Unassembled WGS sequence"/>
</dbReference>
<name>A0A067TLP4_GALM3</name>